<dbReference type="PANTHER" id="PTHR32071">
    <property type="entry name" value="TRANSCRIPTIONAL REGULATORY PROTEIN"/>
    <property type="match status" value="1"/>
</dbReference>
<evidence type="ECO:0000256" key="5">
    <source>
        <dbReference type="ARBA" id="ARBA00023163"/>
    </source>
</evidence>
<dbReference type="CDD" id="cd00009">
    <property type="entry name" value="AAA"/>
    <property type="match status" value="1"/>
</dbReference>
<dbReference type="PRINTS" id="PR01590">
    <property type="entry name" value="HTHFIS"/>
</dbReference>
<dbReference type="InterPro" id="IPR009057">
    <property type="entry name" value="Homeodomain-like_sf"/>
</dbReference>
<evidence type="ECO:0000256" key="4">
    <source>
        <dbReference type="ARBA" id="ARBA00023125"/>
    </source>
</evidence>
<dbReference type="InterPro" id="IPR025944">
    <property type="entry name" value="Sigma_54_int_dom_CS"/>
</dbReference>
<dbReference type="RefSeq" id="WP_005001609.1">
    <property type="nucleotide sequence ID" value="NZ_CH672427.1"/>
</dbReference>
<keyword evidence="8" id="KW-1185">Reference proteome</keyword>
<dbReference type="Gene3D" id="3.40.50.300">
    <property type="entry name" value="P-loop containing nucleotide triphosphate hydrolases"/>
    <property type="match status" value="1"/>
</dbReference>
<dbReference type="GO" id="GO:0006355">
    <property type="term" value="P:regulation of DNA-templated transcription"/>
    <property type="evidence" value="ECO:0007669"/>
    <property type="project" value="InterPro"/>
</dbReference>
<dbReference type="PROSITE" id="PS00676">
    <property type="entry name" value="SIGMA54_INTERACT_2"/>
    <property type="match status" value="1"/>
</dbReference>
<gene>
    <name evidence="7" type="ORF">NB231_08898</name>
</gene>
<dbReference type="Pfam" id="PF25601">
    <property type="entry name" value="AAA_lid_14"/>
    <property type="match status" value="1"/>
</dbReference>
<sequence length="451" mass="50803">MEKRKLLYLNAHGTDALPGLGMLKEQWDIHAATNLDQARQLIEHSDFNVGLAWLEEKESKLSACEDVFLCGKQMAWVALLERPSLQRSSLRRLIHQIFFDYHTLPADLDRLTLSLGHAYGMAALRTSTLPSEGQQGEYEMVGVSPLMRELFKSIRKMASVDAPVLIQGESGTGKELAAAAIHERSRRAKGPFVVVNCGALPGGLIQSELFGYERGAFTGAQRRKIGRIEAAHGGTLFLDEIGDLPFDMQVNLLRFLQEQTIDRVGGREPIDVDVRVIAATNKDLEKAVAEKRGFREDLYFRLNVLRLHMPALRERQDDIELLAWFFFNRFAAERSPGVKGFGRRALEAMNQHSWPGNVRELINRVRRAVVLCDKPLITPVDLGLERRQTVRRIMTLAQARDAAERAAIMGALRQADGNVSQAARQLNVSRVTLYRLVEKYRIRFENPPDGV</sequence>
<dbReference type="EMBL" id="AAOF01000002">
    <property type="protein sequence ID" value="EAR22556.1"/>
    <property type="molecule type" value="Genomic_DNA"/>
</dbReference>
<keyword evidence="1" id="KW-0547">Nucleotide-binding</keyword>
<dbReference type="InterPro" id="IPR002197">
    <property type="entry name" value="HTH_Fis"/>
</dbReference>
<dbReference type="OrthoDB" id="9804019at2"/>
<dbReference type="Gene3D" id="1.10.10.60">
    <property type="entry name" value="Homeodomain-like"/>
    <property type="match status" value="1"/>
</dbReference>
<dbReference type="SUPFAM" id="SSF46689">
    <property type="entry name" value="Homeodomain-like"/>
    <property type="match status" value="1"/>
</dbReference>
<dbReference type="InterPro" id="IPR003593">
    <property type="entry name" value="AAA+_ATPase"/>
</dbReference>
<dbReference type="SMART" id="SM00382">
    <property type="entry name" value="AAA"/>
    <property type="match status" value="1"/>
</dbReference>
<dbReference type="PANTHER" id="PTHR32071:SF120">
    <property type="entry name" value="TRANSCRIPTIONAL REGULATOR-RELATED"/>
    <property type="match status" value="1"/>
</dbReference>
<evidence type="ECO:0000256" key="2">
    <source>
        <dbReference type="ARBA" id="ARBA00022840"/>
    </source>
</evidence>
<keyword evidence="5" id="KW-0804">Transcription</keyword>
<dbReference type="HOGENOM" id="CLU_000445_0_6_6"/>
<name>A4BMV7_9GAMM</name>
<proteinExistence type="predicted"/>
<dbReference type="GO" id="GO:0005524">
    <property type="term" value="F:ATP binding"/>
    <property type="evidence" value="ECO:0007669"/>
    <property type="project" value="UniProtKB-KW"/>
</dbReference>
<dbReference type="Pfam" id="PF00158">
    <property type="entry name" value="Sigma54_activat"/>
    <property type="match status" value="1"/>
</dbReference>
<organism evidence="7 8">
    <name type="scientific">Nitrococcus mobilis Nb-231</name>
    <dbReference type="NCBI Taxonomy" id="314278"/>
    <lineage>
        <taxon>Bacteria</taxon>
        <taxon>Pseudomonadati</taxon>
        <taxon>Pseudomonadota</taxon>
        <taxon>Gammaproteobacteria</taxon>
        <taxon>Chromatiales</taxon>
        <taxon>Ectothiorhodospiraceae</taxon>
        <taxon>Nitrococcus</taxon>
    </lineage>
</organism>
<evidence type="ECO:0000256" key="3">
    <source>
        <dbReference type="ARBA" id="ARBA00023015"/>
    </source>
</evidence>
<dbReference type="Proteomes" id="UP000003374">
    <property type="component" value="Unassembled WGS sequence"/>
</dbReference>
<dbReference type="Pfam" id="PF20161">
    <property type="entry name" value="VpsR"/>
    <property type="match status" value="1"/>
</dbReference>
<dbReference type="InterPro" id="IPR058031">
    <property type="entry name" value="AAA_lid_NorR"/>
</dbReference>
<dbReference type="InterPro" id="IPR045343">
    <property type="entry name" value="VpsR"/>
</dbReference>
<dbReference type="Pfam" id="PF02954">
    <property type="entry name" value="HTH_8"/>
    <property type="match status" value="1"/>
</dbReference>
<comment type="caution">
    <text evidence="7">The sequence shown here is derived from an EMBL/GenBank/DDBJ whole genome shotgun (WGS) entry which is preliminary data.</text>
</comment>
<dbReference type="SUPFAM" id="SSF52540">
    <property type="entry name" value="P-loop containing nucleoside triphosphate hydrolases"/>
    <property type="match status" value="1"/>
</dbReference>
<dbReference type="AlphaFoldDB" id="A4BMV7"/>
<evidence type="ECO:0000256" key="1">
    <source>
        <dbReference type="ARBA" id="ARBA00022741"/>
    </source>
</evidence>
<dbReference type="GO" id="GO:0043565">
    <property type="term" value="F:sequence-specific DNA binding"/>
    <property type="evidence" value="ECO:0007669"/>
    <property type="project" value="InterPro"/>
</dbReference>
<dbReference type="InterPro" id="IPR025943">
    <property type="entry name" value="Sigma_54_int_dom_ATP-bd_2"/>
</dbReference>
<evidence type="ECO:0000313" key="7">
    <source>
        <dbReference type="EMBL" id="EAR22556.1"/>
    </source>
</evidence>
<dbReference type="Gene3D" id="1.10.8.60">
    <property type="match status" value="1"/>
</dbReference>
<dbReference type="InterPro" id="IPR027417">
    <property type="entry name" value="P-loop_NTPase"/>
</dbReference>
<dbReference type="eggNOG" id="COG2204">
    <property type="taxonomic scope" value="Bacteria"/>
</dbReference>
<dbReference type="PROSITE" id="PS00688">
    <property type="entry name" value="SIGMA54_INTERACT_3"/>
    <property type="match status" value="1"/>
</dbReference>
<dbReference type="STRING" id="314278.NB231_08898"/>
<keyword evidence="3" id="KW-0805">Transcription regulation</keyword>
<dbReference type="InterPro" id="IPR002078">
    <property type="entry name" value="Sigma_54_int"/>
</dbReference>
<feature type="domain" description="Sigma-54 factor interaction" evidence="6">
    <location>
        <begin position="140"/>
        <end position="370"/>
    </location>
</feature>
<reference evidence="7 8" key="1">
    <citation type="submission" date="2006-02" db="EMBL/GenBank/DDBJ databases">
        <authorList>
            <person name="Waterbury J."/>
            <person name="Ferriera S."/>
            <person name="Johnson J."/>
            <person name="Kravitz S."/>
            <person name="Halpern A."/>
            <person name="Remington K."/>
            <person name="Beeson K."/>
            <person name="Tran B."/>
            <person name="Rogers Y.-H."/>
            <person name="Friedman R."/>
            <person name="Venter J.C."/>
        </authorList>
    </citation>
    <scope>NUCLEOTIDE SEQUENCE [LARGE SCALE GENOMIC DNA]</scope>
    <source>
        <strain evidence="7 8">Nb-231</strain>
    </source>
</reference>
<accession>A4BMV7</accession>
<keyword evidence="2" id="KW-0067">ATP-binding</keyword>
<keyword evidence="4" id="KW-0238">DNA-binding</keyword>
<evidence type="ECO:0000259" key="6">
    <source>
        <dbReference type="PROSITE" id="PS50045"/>
    </source>
</evidence>
<dbReference type="PROSITE" id="PS50045">
    <property type="entry name" value="SIGMA54_INTERACT_4"/>
    <property type="match status" value="1"/>
</dbReference>
<dbReference type="FunFam" id="3.40.50.300:FF:000006">
    <property type="entry name" value="DNA-binding transcriptional regulator NtrC"/>
    <property type="match status" value="1"/>
</dbReference>
<protein>
    <submittedName>
        <fullName evidence="7">Two component sigma-54 specific, transcriptional regulator, Fis family protein</fullName>
    </submittedName>
</protein>
<evidence type="ECO:0000313" key="8">
    <source>
        <dbReference type="Proteomes" id="UP000003374"/>
    </source>
</evidence>